<keyword evidence="5" id="KW-0288">FMN</keyword>
<dbReference type="Pfam" id="PF01207">
    <property type="entry name" value="Dus"/>
    <property type="match status" value="1"/>
</dbReference>
<evidence type="ECO:0000256" key="2">
    <source>
        <dbReference type="ARBA" id="ARBA00005451"/>
    </source>
</evidence>
<evidence type="ECO:0000256" key="12">
    <source>
        <dbReference type="ARBA" id="ARBA00049513"/>
    </source>
</evidence>
<dbReference type="EMBL" id="JAFCMP010000042">
    <property type="protein sequence ID" value="KAG5189933.1"/>
    <property type="molecule type" value="Genomic_DNA"/>
</dbReference>
<keyword evidence="16" id="KW-1185">Reference proteome</keyword>
<dbReference type="GO" id="GO:0102265">
    <property type="term" value="F:tRNA-dihydrouridine47 synthase activity"/>
    <property type="evidence" value="ECO:0007669"/>
    <property type="project" value="UniProtKB-EC"/>
</dbReference>
<comment type="catalytic activity">
    <reaction evidence="12">
        <text>5,6-dihydrouridine(47) in tRNA + NADP(+) = uridine(47) in tRNA + NADPH + H(+)</text>
        <dbReference type="Rhea" id="RHEA:53360"/>
        <dbReference type="Rhea" id="RHEA-COMP:13539"/>
        <dbReference type="Rhea" id="RHEA-COMP:13540"/>
        <dbReference type="ChEBI" id="CHEBI:15378"/>
        <dbReference type="ChEBI" id="CHEBI:57783"/>
        <dbReference type="ChEBI" id="CHEBI:58349"/>
        <dbReference type="ChEBI" id="CHEBI:65315"/>
        <dbReference type="ChEBI" id="CHEBI:74443"/>
        <dbReference type="EC" id="1.3.1.89"/>
    </reaction>
    <physiologicalReaction direction="right-to-left" evidence="12">
        <dbReference type="Rhea" id="RHEA:53362"/>
    </physiologicalReaction>
</comment>
<dbReference type="PROSITE" id="PS01136">
    <property type="entry name" value="UPF0034"/>
    <property type="match status" value="1"/>
</dbReference>
<evidence type="ECO:0000256" key="10">
    <source>
        <dbReference type="ARBA" id="ARBA00048342"/>
    </source>
</evidence>
<evidence type="ECO:0000256" key="1">
    <source>
        <dbReference type="ARBA" id="ARBA00001917"/>
    </source>
</evidence>
<evidence type="ECO:0000256" key="8">
    <source>
        <dbReference type="ARBA" id="ARBA00023002"/>
    </source>
</evidence>
<keyword evidence="7" id="KW-0521">NADP</keyword>
<dbReference type="OrthoDB" id="259935at2759"/>
<comment type="caution">
    <text evidence="15">The sequence shown here is derived from an EMBL/GenBank/DDBJ whole genome shotgun (WGS) entry which is preliminary data.</text>
</comment>
<sequence>MDAFRAKIRGTVILAPLTRGGNLPFRRLCADFGAQVTVSEMAYARYLTQRRPELALLVKAPNEACFGVQIATNNIEEGAAAGLLAMNAGASFLDLNCGCPIFEATRRGLGSALLRKPSKLSRLVAGIAEGVPLPFSVKIRSGLKEDEPNAKEVVKVLQEAGAAMITLHPRSQQQRYSKAADWDLVAEIAHDPATTVPIIGNGDVLCHWEAERHILKRGVSAVMVGRGALIKPWLFKECLDGKEWFPSPEERVEVYHRLSLYMKEHFGVDAKGKKKAFYFLPWHFSFLARWRPTKRELFEDHPYPLLQDGRHVEAVLTESEGPLSQLPPLERLLRVIHDDAHLAISEALWDSETAEEAVAALTALAEARAAEWEAAERDGSKDARAPAQYKSEGWG</sequence>
<evidence type="ECO:0000313" key="16">
    <source>
        <dbReference type="Proteomes" id="UP000664859"/>
    </source>
</evidence>
<protein>
    <recommendedName>
        <fullName evidence="3">tRNA-dihydrouridine(47) synthase [NAD(P)(+)]</fullName>
        <ecNumber evidence="3">1.3.1.89</ecNumber>
    </recommendedName>
</protein>
<dbReference type="EC" id="1.3.1.89" evidence="3"/>
<dbReference type="GO" id="GO:0003723">
    <property type="term" value="F:RNA binding"/>
    <property type="evidence" value="ECO:0007669"/>
    <property type="project" value="TreeGrafter"/>
</dbReference>
<proteinExistence type="inferred from homology"/>
<comment type="catalytic activity">
    <reaction evidence="11">
        <text>a 5,6-dihydrouridine in mRNA + NADP(+) = a uridine in mRNA + NADPH + H(+)</text>
        <dbReference type="Rhea" id="RHEA:69855"/>
        <dbReference type="Rhea" id="RHEA-COMP:14658"/>
        <dbReference type="Rhea" id="RHEA-COMP:17789"/>
        <dbReference type="ChEBI" id="CHEBI:15378"/>
        <dbReference type="ChEBI" id="CHEBI:57783"/>
        <dbReference type="ChEBI" id="CHEBI:58349"/>
        <dbReference type="ChEBI" id="CHEBI:65315"/>
        <dbReference type="ChEBI" id="CHEBI:74443"/>
    </reaction>
    <physiologicalReaction direction="right-to-left" evidence="11">
        <dbReference type="Rhea" id="RHEA:69857"/>
    </physiologicalReaction>
</comment>
<comment type="similarity">
    <text evidence="2">Belongs to the Dus family. Dus3 subfamily.</text>
</comment>
<evidence type="ECO:0000256" key="4">
    <source>
        <dbReference type="ARBA" id="ARBA00022630"/>
    </source>
</evidence>
<dbReference type="InterPro" id="IPR018517">
    <property type="entry name" value="tRNA_hU_synthase_CS"/>
</dbReference>
<keyword evidence="8" id="KW-0560">Oxidoreductase</keyword>
<dbReference type="PANTHER" id="PTHR45846:SF1">
    <property type="entry name" value="TRNA-DIHYDROURIDINE(47) SYNTHASE [NAD(P)(+)]-LIKE"/>
    <property type="match status" value="1"/>
</dbReference>
<keyword evidence="6" id="KW-0819">tRNA processing</keyword>
<evidence type="ECO:0000256" key="9">
    <source>
        <dbReference type="ARBA" id="ARBA00048266"/>
    </source>
</evidence>
<evidence type="ECO:0000256" key="11">
    <source>
        <dbReference type="ARBA" id="ARBA00049447"/>
    </source>
</evidence>
<feature type="compositionally biased region" description="Basic and acidic residues" evidence="13">
    <location>
        <begin position="372"/>
        <end position="384"/>
    </location>
</feature>
<dbReference type="InterPro" id="IPR035587">
    <property type="entry name" value="DUS-like_FMN-bd"/>
</dbReference>
<comment type="catalytic activity">
    <reaction evidence="10">
        <text>a 5,6-dihydrouridine in mRNA + NAD(+) = a uridine in mRNA + NADH + H(+)</text>
        <dbReference type="Rhea" id="RHEA:69851"/>
        <dbReference type="Rhea" id="RHEA-COMP:14658"/>
        <dbReference type="Rhea" id="RHEA-COMP:17789"/>
        <dbReference type="ChEBI" id="CHEBI:15378"/>
        <dbReference type="ChEBI" id="CHEBI:57540"/>
        <dbReference type="ChEBI" id="CHEBI:57945"/>
        <dbReference type="ChEBI" id="CHEBI:65315"/>
        <dbReference type="ChEBI" id="CHEBI:74443"/>
    </reaction>
    <physiologicalReaction direction="right-to-left" evidence="10">
        <dbReference type="Rhea" id="RHEA:69853"/>
    </physiologicalReaction>
</comment>
<evidence type="ECO:0000313" key="15">
    <source>
        <dbReference type="EMBL" id="KAG5189933.1"/>
    </source>
</evidence>
<evidence type="ECO:0000259" key="14">
    <source>
        <dbReference type="Pfam" id="PF01207"/>
    </source>
</evidence>
<name>A0A835ZJ62_9STRA</name>
<comment type="catalytic activity">
    <reaction evidence="9">
        <text>5,6-dihydrouridine(47) in tRNA + NAD(+) = uridine(47) in tRNA + NADH + H(+)</text>
        <dbReference type="Rhea" id="RHEA:53364"/>
        <dbReference type="Rhea" id="RHEA-COMP:13539"/>
        <dbReference type="Rhea" id="RHEA-COMP:13540"/>
        <dbReference type="ChEBI" id="CHEBI:15378"/>
        <dbReference type="ChEBI" id="CHEBI:57540"/>
        <dbReference type="ChEBI" id="CHEBI:57945"/>
        <dbReference type="ChEBI" id="CHEBI:65315"/>
        <dbReference type="ChEBI" id="CHEBI:74443"/>
        <dbReference type="EC" id="1.3.1.89"/>
    </reaction>
    <physiologicalReaction direction="right-to-left" evidence="9">
        <dbReference type="Rhea" id="RHEA:53366"/>
    </physiologicalReaction>
</comment>
<evidence type="ECO:0000256" key="7">
    <source>
        <dbReference type="ARBA" id="ARBA00022857"/>
    </source>
</evidence>
<dbReference type="PANTHER" id="PTHR45846">
    <property type="entry name" value="TRNA-DIHYDROURIDINE(47) SYNTHASE [NAD(P)(+)]-LIKE"/>
    <property type="match status" value="1"/>
</dbReference>
<evidence type="ECO:0000256" key="3">
    <source>
        <dbReference type="ARBA" id="ARBA00012376"/>
    </source>
</evidence>
<evidence type="ECO:0000256" key="6">
    <source>
        <dbReference type="ARBA" id="ARBA00022694"/>
    </source>
</evidence>
<accession>A0A835ZJ62</accession>
<feature type="region of interest" description="Disordered" evidence="13">
    <location>
        <begin position="372"/>
        <end position="395"/>
    </location>
</feature>
<comment type="cofactor">
    <cofactor evidence="1">
        <name>FMN</name>
        <dbReference type="ChEBI" id="CHEBI:58210"/>
    </cofactor>
</comment>
<evidence type="ECO:0000256" key="5">
    <source>
        <dbReference type="ARBA" id="ARBA00022643"/>
    </source>
</evidence>
<feature type="domain" description="DUS-like FMN-binding" evidence="14">
    <location>
        <begin position="14"/>
        <end position="285"/>
    </location>
</feature>
<dbReference type="GO" id="GO:0050660">
    <property type="term" value="F:flavin adenine dinucleotide binding"/>
    <property type="evidence" value="ECO:0007669"/>
    <property type="project" value="InterPro"/>
</dbReference>
<dbReference type="AlphaFoldDB" id="A0A835ZJ62"/>
<dbReference type="SUPFAM" id="SSF51395">
    <property type="entry name" value="FMN-linked oxidoreductases"/>
    <property type="match status" value="1"/>
</dbReference>
<dbReference type="Proteomes" id="UP000664859">
    <property type="component" value="Unassembled WGS sequence"/>
</dbReference>
<keyword evidence="4" id="KW-0285">Flavoprotein</keyword>
<dbReference type="InterPro" id="IPR013785">
    <property type="entry name" value="Aldolase_TIM"/>
</dbReference>
<reference evidence="15" key="1">
    <citation type="submission" date="2021-02" db="EMBL/GenBank/DDBJ databases">
        <title>First Annotated Genome of the Yellow-green Alga Tribonema minus.</title>
        <authorList>
            <person name="Mahan K.M."/>
        </authorList>
    </citation>
    <scope>NUCLEOTIDE SEQUENCE</scope>
    <source>
        <strain evidence="15">UTEX B ZZ1240</strain>
    </source>
</reference>
<gene>
    <name evidence="15" type="ORF">JKP88DRAFT_259917</name>
</gene>
<evidence type="ECO:0000256" key="13">
    <source>
        <dbReference type="SAM" id="MobiDB-lite"/>
    </source>
</evidence>
<organism evidence="15 16">
    <name type="scientific">Tribonema minus</name>
    <dbReference type="NCBI Taxonomy" id="303371"/>
    <lineage>
        <taxon>Eukaryota</taxon>
        <taxon>Sar</taxon>
        <taxon>Stramenopiles</taxon>
        <taxon>Ochrophyta</taxon>
        <taxon>PX clade</taxon>
        <taxon>Xanthophyceae</taxon>
        <taxon>Tribonematales</taxon>
        <taxon>Tribonemataceae</taxon>
        <taxon>Tribonema</taxon>
    </lineage>
</organism>
<dbReference type="CDD" id="cd02801">
    <property type="entry name" value="DUS_like_FMN"/>
    <property type="match status" value="1"/>
</dbReference>
<dbReference type="Gene3D" id="3.20.20.70">
    <property type="entry name" value="Aldolase class I"/>
    <property type="match status" value="1"/>
</dbReference>